<evidence type="ECO:0000313" key="2">
    <source>
        <dbReference type="Proteomes" id="UP000186583"/>
    </source>
</evidence>
<keyword evidence="2" id="KW-1185">Reference proteome</keyword>
<name>A0A1Q8S0J7_9PEZI</name>
<sequence>MRGPCEIMVSQKVSRLFGVFLMDLQTYCPTAALGASSMRGFGWLFDAETRLVQTRVTEAVDA</sequence>
<dbReference type="AlphaFoldDB" id="A0A1Q8S0J7"/>
<gene>
    <name evidence="1" type="ORF">CCHL11_07184</name>
</gene>
<reference evidence="1 2" key="1">
    <citation type="submission" date="2016-11" db="EMBL/GenBank/DDBJ databases">
        <title>Draft Genome Assembly of Colletotrichum chlorophyti a pathogen of herbaceous plants.</title>
        <authorList>
            <person name="Gan P."/>
            <person name="Narusaka M."/>
            <person name="Tsushima A."/>
            <person name="Narusaka Y."/>
            <person name="Takano Y."/>
            <person name="Shirasu K."/>
        </authorList>
    </citation>
    <scope>NUCLEOTIDE SEQUENCE [LARGE SCALE GENOMIC DNA]</scope>
    <source>
        <strain evidence="1 2">NTL11</strain>
    </source>
</reference>
<protein>
    <submittedName>
        <fullName evidence="1">Uncharacterized protein</fullName>
    </submittedName>
</protein>
<organism evidence="1 2">
    <name type="scientific">Colletotrichum chlorophyti</name>
    <dbReference type="NCBI Taxonomy" id="708187"/>
    <lineage>
        <taxon>Eukaryota</taxon>
        <taxon>Fungi</taxon>
        <taxon>Dikarya</taxon>
        <taxon>Ascomycota</taxon>
        <taxon>Pezizomycotina</taxon>
        <taxon>Sordariomycetes</taxon>
        <taxon>Hypocreomycetidae</taxon>
        <taxon>Glomerellales</taxon>
        <taxon>Glomerellaceae</taxon>
        <taxon>Colletotrichum</taxon>
    </lineage>
</organism>
<evidence type="ECO:0000313" key="1">
    <source>
        <dbReference type="EMBL" id="OLN94107.1"/>
    </source>
</evidence>
<dbReference type="EMBL" id="MPGH01000046">
    <property type="protein sequence ID" value="OLN94107.1"/>
    <property type="molecule type" value="Genomic_DNA"/>
</dbReference>
<proteinExistence type="predicted"/>
<dbReference type="Proteomes" id="UP000186583">
    <property type="component" value="Unassembled WGS sequence"/>
</dbReference>
<comment type="caution">
    <text evidence="1">The sequence shown here is derived from an EMBL/GenBank/DDBJ whole genome shotgun (WGS) entry which is preliminary data.</text>
</comment>
<accession>A0A1Q8S0J7</accession>